<protein>
    <submittedName>
        <fullName evidence="7">MFS family permease</fullName>
    </submittedName>
</protein>
<name>A0AAE3YLZ3_9ACTN</name>
<evidence type="ECO:0000313" key="7">
    <source>
        <dbReference type="EMBL" id="MDR7274771.1"/>
    </source>
</evidence>
<evidence type="ECO:0000313" key="8">
    <source>
        <dbReference type="Proteomes" id="UP001183643"/>
    </source>
</evidence>
<dbReference type="PANTHER" id="PTHR23513">
    <property type="entry name" value="INTEGRAL MEMBRANE EFFLUX PROTEIN-RELATED"/>
    <property type="match status" value="1"/>
</dbReference>
<evidence type="ECO:0000256" key="3">
    <source>
        <dbReference type="ARBA" id="ARBA00022692"/>
    </source>
</evidence>
<evidence type="ECO:0000256" key="5">
    <source>
        <dbReference type="ARBA" id="ARBA00023136"/>
    </source>
</evidence>
<keyword evidence="8" id="KW-1185">Reference proteome</keyword>
<sequence length="391" mass="38117">MTITPAGAWLAGTAVSLLGTQAMAFALLWASAEGGAPLAALTLTAVTLPRALLLLPAGALADRLGPWRVLVGADAAAATATLVFALLLAAFPGALWLIPPAALATGLVDAVYLPASATVPRLLAANGLARVMAGRQIAAQAAALAGPALGGAAVTVAGPAPVMAANAVTFAAMALLLARLRRFLVPASPAAAGPAARSMLDGVRVLAADPVLRPALLLTTAAAGFLLPVSGLLLPLLARDRSWTAAQTGLLAGALATGTGAVAIAVLTRGAWRRAGLVIPAGLLLAAAGVVALAVVRPPLPAALAALLIGAGSGLFATHLGPLFLARAPGTHLARTQAVVVLAQTLPLLATNNALGALAAPLGVPALLLGCAAVLATAAIAGLGTRALRAM</sequence>
<evidence type="ECO:0000256" key="4">
    <source>
        <dbReference type="ARBA" id="ARBA00022989"/>
    </source>
</evidence>
<feature type="transmembrane region" description="Helical" evidence="6">
    <location>
        <begin position="302"/>
        <end position="326"/>
    </location>
</feature>
<dbReference type="EMBL" id="JAVDYB010000001">
    <property type="protein sequence ID" value="MDR7274771.1"/>
    <property type="molecule type" value="Genomic_DNA"/>
</dbReference>
<dbReference type="Gene3D" id="1.20.1250.20">
    <property type="entry name" value="MFS general substrate transporter like domains"/>
    <property type="match status" value="1"/>
</dbReference>
<evidence type="ECO:0000256" key="1">
    <source>
        <dbReference type="ARBA" id="ARBA00004651"/>
    </source>
</evidence>
<reference evidence="7" key="1">
    <citation type="submission" date="2023-07" db="EMBL/GenBank/DDBJ databases">
        <title>Sequencing the genomes of 1000 actinobacteria strains.</title>
        <authorList>
            <person name="Klenk H.-P."/>
        </authorList>
    </citation>
    <scope>NUCLEOTIDE SEQUENCE</scope>
    <source>
        <strain evidence="7">DSM 44707</strain>
    </source>
</reference>
<dbReference type="AlphaFoldDB" id="A0AAE3YLZ3"/>
<feature type="transmembrane region" description="Helical" evidence="6">
    <location>
        <begin position="215"/>
        <end position="238"/>
    </location>
</feature>
<feature type="transmembrane region" description="Helical" evidence="6">
    <location>
        <begin position="250"/>
        <end position="268"/>
    </location>
</feature>
<keyword evidence="4 6" id="KW-1133">Transmembrane helix</keyword>
<accession>A0AAE3YLZ3</accession>
<evidence type="ECO:0000256" key="2">
    <source>
        <dbReference type="ARBA" id="ARBA00022475"/>
    </source>
</evidence>
<feature type="transmembrane region" description="Helical" evidence="6">
    <location>
        <begin position="338"/>
        <end position="360"/>
    </location>
</feature>
<dbReference type="GO" id="GO:0005886">
    <property type="term" value="C:plasma membrane"/>
    <property type="evidence" value="ECO:0007669"/>
    <property type="project" value="UniProtKB-SubCell"/>
</dbReference>
<dbReference type="InterPro" id="IPR011701">
    <property type="entry name" value="MFS"/>
</dbReference>
<evidence type="ECO:0000256" key="6">
    <source>
        <dbReference type="SAM" id="Phobius"/>
    </source>
</evidence>
<organism evidence="7 8">
    <name type="scientific">Catenuloplanes atrovinosus</name>
    <dbReference type="NCBI Taxonomy" id="137266"/>
    <lineage>
        <taxon>Bacteria</taxon>
        <taxon>Bacillati</taxon>
        <taxon>Actinomycetota</taxon>
        <taxon>Actinomycetes</taxon>
        <taxon>Micromonosporales</taxon>
        <taxon>Micromonosporaceae</taxon>
        <taxon>Catenuloplanes</taxon>
    </lineage>
</organism>
<feature type="transmembrane region" description="Helical" evidence="6">
    <location>
        <begin position="163"/>
        <end position="180"/>
    </location>
</feature>
<keyword evidence="5 6" id="KW-0472">Membrane</keyword>
<keyword evidence="3 6" id="KW-0812">Transmembrane</keyword>
<proteinExistence type="predicted"/>
<feature type="transmembrane region" description="Helical" evidence="6">
    <location>
        <begin position="34"/>
        <end position="55"/>
    </location>
</feature>
<feature type="transmembrane region" description="Helical" evidence="6">
    <location>
        <begin position="366"/>
        <end position="388"/>
    </location>
</feature>
<dbReference type="RefSeq" id="WP_310364860.1">
    <property type="nucleotide sequence ID" value="NZ_JAVDYB010000001.1"/>
</dbReference>
<comment type="subcellular location">
    <subcellularLocation>
        <location evidence="1">Cell membrane</location>
        <topology evidence="1">Multi-pass membrane protein</topology>
    </subcellularLocation>
</comment>
<gene>
    <name evidence="7" type="ORF">J2S41_001549</name>
</gene>
<dbReference type="InterPro" id="IPR036259">
    <property type="entry name" value="MFS_trans_sf"/>
</dbReference>
<feature type="transmembrane region" description="Helical" evidence="6">
    <location>
        <begin position="275"/>
        <end position="296"/>
    </location>
</feature>
<keyword evidence="2" id="KW-1003">Cell membrane</keyword>
<dbReference type="PANTHER" id="PTHR23513:SF17">
    <property type="entry name" value="MEMBRANE PROTEIN"/>
    <property type="match status" value="1"/>
</dbReference>
<comment type="caution">
    <text evidence="7">The sequence shown here is derived from an EMBL/GenBank/DDBJ whole genome shotgun (WGS) entry which is preliminary data.</text>
</comment>
<dbReference type="Proteomes" id="UP001183643">
    <property type="component" value="Unassembled WGS sequence"/>
</dbReference>
<dbReference type="SUPFAM" id="SSF103473">
    <property type="entry name" value="MFS general substrate transporter"/>
    <property type="match status" value="1"/>
</dbReference>
<dbReference type="GO" id="GO:0022857">
    <property type="term" value="F:transmembrane transporter activity"/>
    <property type="evidence" value="ECO:0007669"/>
    <property type="project" value="InterPro"/>
</dbReference>
<dbReference type="Pfam" id="PF07690">
    <property type="entry name" value="MFS_1"/>
    <property type="match status" value="1"/>
</dbReference>